<protein>
    <recommendedName>
        <fullName evidence="1">N-acetyltransferase domain-containing protein</fullName>
    </recommendedName>
</protein>
<dbReference type="Gene3D" id="3.40.630.30">
    <property type="match status" value="1"/>
</dbReference>
<dbReference type="EMBL" id="MAAO01000010">
    <property type="protein sequence ID" value="OUR94853.1"/>
    <property type="molecule type" value="Genomic_DNA"/>
</dbReference>
<dbReference type="SUPFAM" id="SSF55729">
    <property type="entry name" value="Acyl-CoA N-acyltransferases (Nat)"/>
    <property type="match status" value="1"/>
</dbReference>
<proteinExistence type="predicted"/>
<sequence length="147" mass="16972">MIIHSLSLKDCSMEVVEKIKILDQQYFPFPWTDQQWAEAVNKNSFHLFFNQNLSSFILFSLSPAEALAHLVKILVDPLEQQKGLGSQILGTSHQNLKLLGFERTFLEVESSNQAALKLYDRMGYKKIHFKKKFYSNGADAHIMEKHL</sequence>
<dbReference type="PROSITE" id="PS51186">
    <property type="entry name" value="GNAT"/>
    <property type="match status" value="1"/>
</dbReference>
<organism evidence="2 3">
    <name type="scientific">Halobacteriovorax marinus</name>
    <dbReference type="NCBI Taxonomy" id="97084"/>
    <lineage>
        <taxon>Bacteria</taxon>
        <taxon>Pseudomonadati</taxon>
        <taxon>Bdellovibrionota</taxon>
        <taxon>Bacteriovoracia</taxon>
        <taxon>Bacteriovoracales</taxon>
        <taxon>Halobacteriovoraceae</taxon>
        <taxon>Halobacteriovorax</taxon>
    </lineage>
</organism>
<dbReference type="Proteomes" id="UP000196531">
    <property type="component" value="Unassembled WGS sequence"/>
</dbReference>
<evidence type="ECO:0000313" key="3">
    <source>
        <dbReference type="Proteomes" id="UP000196531"/>
    </source>
</evidence>
<dbReference type="Pfam" id="PF00583">
    <property type="entry name" value="Acetyltransf_1"/>
    <property type="match status" value="1"/>
</dbReference>
<dbReference type="InterPro" id="IPR000182">
    <property type="entry name" value="GNAT_dom"/>
</dbReference>
<gene>
    <name evidence="2" type="ORF">A9Q84_17245</name>
</gene>
<name>A0A1Y5F3Q0_9BACT</name>
<comment type="caution">
    <text evidence="2">The sequence shown here is derived from an EMBL/GenBank/DDBJ whole genome shotgun (WGS) entry which is preliminary data.</text>
</comment>
<dbReference type="AlphaFoldDB" id="A0A1Y5F3Q0"/>
<dbReference type="InterPro" id="IPR016181">
    <property type="entry name" value="Acyl_CoA_acyltransferase"/>
</dbReference>
<dbReference type="GO" id="GO:0016747">
    <property type="term" value="F:acyltransferase activity, transferring groups other than amino-acyl groups"/>
    <property type="evidence" value="ECO:0007669"/>
    <property type="project" value="InterPro"/>
</dbReference>
<evidence type="ECO:0000259" key="1">
    <source>
        <dbReference type="PROSITE" id="PS51186"/>
    </source>
</evidence>
<accession>A0A1Y5F3Q0</accession>
<evidence type="ECO:0000313" key="2">
    <source>
        <dbReference type="EMBL" id="OUR94853.1"/>
    </source>
</evidence>
<feature type="domain" description="N-acetyltransferase" evidence="1">
    <location>
        <begin position="6"/>
        <end position="147"/>
    </location>
</feature>
<reference evidence="3" key="1">
    <citation type="journal article" date="2017" name="Proc. Natl. Acad. Sci. U.S.A.">
        <title>Simulation of Deepwater Horizon oil plume reveals substrate specialization within a complex community of hydrocarbon-degraders.</title>
        <authorList>
            <person name="Hu P."/>
            <person name="Dubinsky E.A."/>
            <person name="Probst A.J."/>
            <person name="Wang J."/>
            <person name="Sieber C.M.K."/>
            <person name="Tom L.M."/>
            <person name="Gardinali P."/>
            <person name="Banfield J.F."/>
            <person name="Atlas R.M."/>
            <person name="Andersen G.L."/>
        </authorList>
    </citation>
    <scope>NUCLEOTIDE SEQUENCE [LARGE SCALE GENOMIC DNA]</scope>
</reference>